<dbReference type="AlphaFoldDB" id="A0A653DAV1"/>
<organism evidence="1 2">
    <name type="scientific">Callosobruchus maculatus</name>
    <name type="common">Southern cowpea weevil</name>
    <name type="synonym">Pulse bruchid</name>
    <dbReference type="NCBI Taxonomy" id="64391"/>
    <lineage>
        <taxon>Eukaryota</taxon>
        <taxon>Metazoa</taxon>
        <taxon>Ecdysozoa</taxon>
        <taxon>Arthropoda</taxon>
        <taxon>Hexapoda</taxon>
        <taxon>Insecta</taxon>
        <taxon>Pterygota</taxon>
        <taxon>Neoptera</taxon>
        <taxon>Endopterygota</taxon>
        <taxon>Coleoptera</taxon>
        <taxon>Polyphaga</taxon>
        <taxon>Cucujiformia</taxon>
        <taxon>Chrysomeloidea</taxon>
        <taxon>Chrysomelidae</taxon>
        <taxon>Bruchinae</taxon>
        <taxon>Bruchini</taxon>
        <taxon>Callosobruchus</taxon>
    </lineage>
</organism>
<feature type="non-terminal residue" evidence="1">
    <location>
        <position position="1"/>
    </location>
</feature>
<gene>
    <name evidence="1" type="ORF">CALMAC_LOCUS15995</name>
</gene>
<keyword evidence="2" id="KW-1185">Reference proteome</keyword>
<dbReference type="OrthoDB" id="6375801at2759"/>
<reference evidence="1 2" key="1">
    <citation type="submission" date="2019-01" db="EMBL/GenBank/DDBJ databases">
        <authorList>
            <person name="Sayadi A."/>
        </authorList>
    </citation>
    <scope>NUCLEOTIDE SEQUENCE [LARGE SCALE GENOMIC DNA]</scope>
</reference>
<accession>A0A653DAV1</accession>
<dbReference type="EMBL" id="CAACVG010011102">
    <property type="protein sequence ID" value="VEN57349.1"/>
    <property type="molecule type" value="Genomic_DNA"/>
</dbReference>
<dbReference type="Proteomes" id="UP000410492">
    <property type="component" value="Unassembled WGS sequence"/>
</dbReference>
<name>A0A653DAV1_CALMS</name>
<proteinExistence type="predicted"/>
<evidence type="ECO:0000313" key="2">
    <source>
        <dbReference type="Proteomes" id="UP000410492"/>
    </source>
</evidence>
<protein>
    <submittedName>
        <fullName evidence="1">Uncharacterized protein</fullName>
    </submittedName>
</protein>
<evidence type="ECO:0000313" key="1">
    <source>
        <dbReference type="EMBL" id="VEN57349.1"/>
    </source>
</evidence>
<sequence>QIKKYIENVDIVPFKGTFNVHQLSWSAARKGELRARRLSCYQCGAGEKCIHYEIGVITVGKPIYIPQKSVQKLSDEEVYTSESEEDNDPLEIKIFITVLSKSIVATS</sequence>